<dbReference type="Proteomes" id="UP001501095">
    <property type="component" value="Unassembled WGS sequence"/>
</dbReference>
<proteinExistence type="predicted"/>
<organism evidence="2 3">
    <name type="scientific">Streptomyces levis</name>
    <dbReference type="NCBI Taxonomy" id="285566"/>
    <lineage>
        <taxon>Bacteria</taxon>
        <taxon>Bacillati</taxon>
        <taxon>Actinomycetota</taxon>
        <taxon>Actinomycetes</taxon>
        <taxon>Kitasatosporales</taxon>
        <taxon>Streptomycetaceae</taxon>
        <taxon>Streptomyces</taxon>
    </lineage>
</organism>
<evidence type="ECO:0000256" key="1">
    <source>
        <dbReference type="SAM" id="MobiDB-lite"/>
    </source>
</evidence>
<evidence type="ECO:0000313" key="3">
    <source>
        <dbReference type="Proteomes" id="UP001501095"/>
    </source>
</evidence>
<reference evidence="3" key="1">
    <citation type="journal article" date="2019" name="Int. J. Syst. Evol. Microbiol.">
        <title>The Global Catalogue of Microorganisms (GCM) 10K type strain sequencing project: providing services to taxonomists for standard genome sequencing and annotation.</title>
        <authorList>
            <consortium name="The Broad Institute Genomics Platform"/>
            <consortium name="The Broad Institute Genome Sequencing Center for Infectious Disease"/>
            <person name="Wu L."/>
            <person name="Ma J."/>
        </authorList>
    </citation>
    <scope>NUCLEOTIDE SEQUENCE [LARGE SCALE GENOMIC DNA]</scope>
    <source>
        <strain evidence="3">JCM 6924</strain>
    </source>
</reference>
<gene>
    <name evidence="2" type="ORF">GCM10010423_76430</name>
</gene>
<keyword evidence="3" id="KW-1185">Reference proteome</keyword>
<sequence length="52" mass="5228">MSRSVSGLMGGLLAVVPNLGVLGFRDRLGVTGGGEPLDFRERGSVSPDGAVA</sequence>
<comment type="caution">
    <text evidence="2">The sequence shown here is derived from an EMBL/GenBank/DDBJ whole genome shotgun (WGS) entry which is preliminary data.</text>
</comment>
<feature type="region of interest" description="Disordered" evidence="1">
    <location>
        <begin position="33"/>
        <end position="52"/>
    </location>
</feature>
<protein>
    <submittedName>
        <fullName evidence="2">Uncharacterized protein</fullName>
    </submittedName>
</protein>
<name>A0ABN3P8W1_9ACTN</name>
<evidence type="ECO:0000313" key="2">
    <source>
        <dbReference type="EMBL" id="GAA2562337.1"/>
    </source>
</evidence>
<accession>A0ABN3P8W1</accession>
<dbReference type="EMBL" id="BAAATM010000032">
    <property type="protein sequence ID" value="GAA2562337.1"/>
    <property type="molecule type" value="Genomic_DNA"/>
</dbReference>